<evidence type="ECO:0000256" key="8">
    <source>
        <dbReference type="PIRSR" id="PIRSR600175-1"/>
    </source>
</evidence>
<feature type="region of interest" description="Disordered" evidence="10">
    <location>
        <begin position="34"/>
        <end position="55"/>
    </location>
</feature>
<protein>
    <submittedName>
        <fullName evidence="12">Sodium-and chloride-dependent glycine transporter 2</fullName>
    </submittedName>
</protein>
<feature type="binding site" evidence="8">
    <location>
        <position position="375"/>
    </location>
    <ligand>
        <name>Na(+)</name>
        <dbReference type="ChEBI" id="CHEBI:29101"/>
        <label>1</label>
    </ligand>
</feature>
<evidence type="ECO:0000313" key="13">
    <source>
        <dbReference type="Proteomes" id="UP000440578"/>
    </source>
</evidence>
<name>A0A6A4WYY0_AMPAM</name>
<evidence type="ECO:0000256" key="3">
    <source>
        <dbReference type="ARBA" id="ARBA00022448"/>
    </source>
</evidence>
<evidence type="ECO:0000256" key="7">
    <source>
        <dbReference type="ARBA" id="ARBA00023136"/>
    </source>
</evidence>
<accession>A0A6A4WYY0</accession>
<dbReference type="GO" id="GO:0005886">
    <property type="term" value="C:plasma membrane"/>
    <property type="evidence" value="ECO:0007669"/>
    <property type="project" value="TreeGrafter"/>
</dbReference>
<feature type="transmembrane region" description="Helical" evidence="11">
    <location>
        <begin position="502"/>
        <end position="527"/>
    </location>
</feature>
<proteinExistence type="inferred from homology"/>
<dbReference type="GO" id="GO:0046872">
    <property type="term" value="F:metal ion binding"/>
    <property type="evidence" value="ECO:0007669"/>
    <property type="project" value="UniProtKB-KW"/>
</dbReference>
<feature type="binding site" evidence="8">
    <location>
        <position position="75"/>
    </location>
    <ligand>
        <name>Na(+)</name>
        <dbReference type="ChEBI" id="CHEBI:29101"/>
        <label>1</label>
    </ligand>
</feature>
<dbReference type="Proteomes" id="UP000440578">
    <property type="component" value="Unassembled WGS sequence"/>
</dbReference>
<feature type="binding site" evidence="8">
    <location>
        <position position="80"/>
    </location>
    <ligand>
        <name>Na(+)</name>
        <dbReference type="ChEBI" id="CHEBI:29101"/>
        <label>1</label>
    </ligand>
</feature>
<keyword evidence="4 11" id="KW-0812">Transmembrane</keyword>
<sequence>MKPVDSRTRFISPNSTSESFASMIADGRPAQPYAVADPDLSTPSEGASDGVGGDGGGRGSWGSQIEFILSCLSYAVGLGNIWRFPYLCYQNGGGICRDDSEAQVEMDHLTLWAHLVIWMLERSACREPRSAFLIPYAIMLIFTGIPLFFFELSLGQYTSLGPVAVWSVCPLFQGIGYAMFFISLFIGIYYNMILAWTIFYLASSFTDSLPWNSCDNWWNTEACRRFDAKNCTLLNGLLNATGACIFRDQVDNTTWAALNATASSRRMPADEFFHNFMLDITEGIHDTGEMKWKLVLCLMAAWVLVFLALLKGVQSFGKAVYFTATFPYLILVCLLVRAATLPGYMDGISFYLTPRWDKLANAKVWADAAVQIFFSLSPCWGGLITLASYNNFHNNHFRDAIFVACGNCFTSFFAGFVIFGIVGFMAHELGVKVEDVAAQGPGLAFIAYPEAVSRLPISPLWSILFFFMLLTLGMGTQFTILETIVTTVTDLNPHRLRKHHTLVLLGCCAFMFICGLPMCGSGGLYVLTLMDNYAGTFSALIVGMTEILVVAYVYGVERFLDDIKVMLGFYPFHYVWWKWSWRVITPALVTGILVFTWIDYTPLKYGDYDFPLWANLLGWLISFTSVAMIPLLAVMKVYRMDGDLTVRERIRILCQPDATWGPALDTHRMEAKLSKRATKHRNRRVNDEDDPTEQEGLQMTLPSIREDREDK</sequence>
<dbReference type="GO" id="GO:0015375">
    <property type="term" value="F:glycine:sodium symporter activity"/>
    <property type="evidence" value="ECO:0007669"/>
    <property type="project" value="TreeGrafter"/>
</dbReference>
<keyword evidence="6 11" id="KW-1133">Transmembrane helix</keyword>
<feature type="transmembrane region" description="Helical" evidence="11">
    <location>
        <begin position="575"/>
        <end position="598"/>
    </location>
</feature>
<feature type="binding site" evidence="8">
    <location>
        <position position="472"/>
    </location>
    <ligand>
        <name>Na(+)</name>
        <dbReference type="ChEBI" id="CHEBI:29101"/>
        <label>1</label>
    </ligand>
</feature>
<keyword evidence="9" id="KW-1015">Disulfide bond</keyword>
<feature type="transmembrane region" description="Helical" evidence="11">
    <location>
        <begin position="401"/>
        <end position="426"/>
    </location>
</feature>
<keyword evidence="8" id="KW-0915">Sodium</keyword>
<evidence type="ECO:0000256" key="11">
    <source>
        <dbReference type="SAM" id="Phobius"/>
    </source>
</evidence>
<dbReference type="PROSITE" id="PS50267">
    <property type="entry name" value="NA_NEUROTRAN_SYMP_3"/>
    <property type="match status" value="1"/>
</dbReference>
<evidence type="ECO:0000256" key="10">
    <source>
        <dbReference type="SAM" id="MobiDB-lite"/>
    </source>
</evidence>
<keyword evidence="7 11" id="KW-0472">Membrane</keyword>
<reference evidence="12 13" key="1">
    <citation type="submission" date="2019-07" db="EMBL/GenBank/DDBJ databases">
        <title>Draft genome assembly of a fouling barnacle, Amphibalanus amphitrite (Darwin, 1854): The first reference genome for Thecostraca.</title>
        <authorList>
            <person name="Kim W."/>
        </authorList>
    </citation>
    <scope>NUCLEOTIDE SEQUENCE [LARGE SCALE GENOMIC DNA]</scope>
    <source>
        <strain evidence="12">SNU_AA5</strain>
        <tissue evidence="12">Soma without cirri and trophi</tissue>
    </source>
</reference>
<dbReference type="PANTHER" id="PTHR11616:SF240">
    <property type="entry name" value="BLOATED TUBULES, ISOFORM B-RELATED"/>
    <property type="match status" value="1"/>
</dbReference>
<evidence type="ECO:0000256" key="2">
    <source>
        <dbReference type="ARBA" id="ARBA00006459"/>
    </source>
</evidence>
<feature type="transmembrane region" description="Helical" evidence="11">
    <location>
        <begin position="292"/>
        <end position="310"/>
    </location>
</feature>
<feature type="transmembrane region" description="Helical" evidence="11">
    <location>
        <begin position="610"/>
        <end position="634"/>
    </location>
</feature>
<feature type="transmembrane region" description="Helical" evidence="11">
    <location>
        <begin position="179"/>
        <end position="202"/>
    </location>
</feature>
<evidence type="ECO:0000313" key="12">
    <source>
        <dbReference type="EMBL" id="KAF0312706.1"/>
    </source>
</evidence>
<feature type="transmembrane region" description="Helical" evidence="11">
    <location>
        <begin position="533"/>
        <end position="554"/>
    </location>
</feature>
<evidence type="ECO:0000256" key="1">
    <source>
        <dbReference type="ARBA" id="ARBA00004141"/>
    </source>
</evidence>
<dbReference type="InterPro" id="IPR000175">
    <property type="entry name" value="Na/ntran_symport"/>
</dbReference>
<keyword evidence="5" id="KW-0769">Symport</keyword>
<keyword evidence="13" id="KW-1185">Reference proteome</keyword>
<dbReference type="InterPro" id="IPR037272">
    <property type="entry name" value="SNS_sf"/>
</dbReference>
<dbReference type="Pfam" id="PF00209">
    <property type="entry name" value="SNF"/>
    <property type="match status" value="2"/>
</dbReference>
<feature type="compositionally biased region" description="Basic residues" evidence="10">
    <location>
        <begin position="674"/>
        <end position="683"/>
    </location>
</feature>
<dbReference type="AlphaFoldDB" id="A0A6A4WYY0"/>
<organism evidence="12 13">
    <name type="scientific">Amphibalanus amphitrite</name>
    <name type="common">Striped barnacle</name>
    <name type="synonym">Balanus amphitrite</name>
    <dbReference type="NCBI Taxonomy" id="1232801"/>
    <lineage>
        <taxon>Eukaryota</taxon>
        <taxon>Metazoa</taxon>
        <taxon>Ecdysozoa</taxon>
        <taxon>Arthropoda</taxon>
        <taxon>Crustacea</taxon>
        <taxon>Multicrustacea</taxon>
        <taxon>Cirripedia</taxon>
        <taxon>Thoracica</taxon>
        <taxon>Thoracicalcarea</taxon>
        <taxon>Balanomorpha</taxon>
        <taxon>Balanoidea</taxon>
        <taxon>Balanidae</taxon>
        <taxon>Amphibalaninae</taxon>
        <taxon>Amphibalanus</taxon>
    </lineage>
</organism>
<feature type="region of interest" description="Disordered" evidence="10">
    <location>
        <begin position="674"/>
        <end position="711"/>
    </location>
</feature>
<feature type="binding site" evidence="8">
    <location>
        <position position="407"/>
    </location>
    <ligand>
        <name>Na(+)</name>
        <dbReference type="ChEBI" id="CHEBI:29101"/>
        <label>1</label>
    </ligand>
</feature>
<dbReference type="SUPFAM" id="SSF161070">
    <property type="entry name" value="SNF-like"/>
    <property type="match status" value="2"/>
</dbReference>
<evidence type="ECO:0000256" key="9">
    <source>
        <dbReference type="PIRSR" id="PIRSR600175-2"/>
    </source>
</evidence>
<feature type="transmembrane region" description="Helical" evidence="11">
    <location>
        <begin position="319"/>
        <end position="344"/>
    </location>
</feature>
<feature type="transmembrane region" description="Helical" evidence="11">
    <location>
        <begin position="131"/>
        <end position="149"/>
    </location>
</feature>
<feature type="disulfide bond" evidence="9">
    <location>
        <begin position="214"/>
        <end position="223"/>
    </location>
</feature>
<gene>
    <name evidence="12" type="primary">Slc6a5_0</name>
    <name evidence="12" type="ORF">FJT64_016577</name>
</gene>
<dbReference type="PROSITE" id="PS00754">
    <property type="entry name" value="NA_NEUROTRAN_SYMP_2"/>
    <property type="match status" value="1"/>
</dbReference>
<dbReference type="EMBL" id="VIIS01000140">
    <property type="protein sequence ID" value="KAF0312706.1"/>
    <property type="molecule type" value="Genomic_DNA"/>
</dbReference>
<comment type="similarity">
    <text evidence="2">Belongs to the sodium:neurotransmitter symporter (SNF) (TC 2.A.22) family.</text>
</comment>
<evidence type="ECO:0000256" key="6">
    <source>
        <dbReference type="ARBA" id="ARBA00022989"/>
    </source>
</evidence>
<keyword evidence="8" id="KW-0479">Metal-binding</keyword>
<comment type="caution">
    <text evidence="12">The sequence shown here is derived from an EMBL/GenBank/DDBJ whole genome shotgun (WGS) entry which is preliminary data.</text>
</comment>
<feature type="transmembrane region" description="Helical" evidence="11">
    <location>
        <begin position="460"/>
        <end position="481"/>
    </location>
</feature>
<evidence type="ECO:0000256" key="4">
    <source>
        <dbReference type="ARBA" id="ARBA00022692"/>
    </source>
</evidence>
<feature type="binding site" evidence="8">
    <location>
        <position position="76"/>
    </location>
    <ligand>
        <name>Na(+)</name>
        <dbReference type="ChEBI" id="CHEBI:29101"/>
        <label>1</label>
    </ligand>
</feature>
<evidence type="ECO:0000256" key="5">
    <source>
        <dbReference type="ARBA" id="ARBA00022847"/>
    </source>
</evidence>
<dbReference type="PANTHER" id="PTHR11616">
    <property type="entry name" value="SODIUM/CHLORIDE DEPENDENT TRANSPORTER"/>
    <property type="match status" value="1"/>
</dbReference>
<keyword evidence="3" id="KW-0813">Transport</keyword>
<comment type="subcellular location">
    <subcellularLocation>
        <location evidence="1">Membrane</location>
        <topology evidence="1">Multi-pass membrane protein</topology>
    </subcellularLocation>
</comment>
<dbReference type="OrthoDB" id="6581954at2759"/>
<dbReference type="PRINTS" id="PR00176">
    <property type="entry name" value="NANEUSMPORT"/>
</dbReference>